<feature type="domain" description="Big-1" evidence="4">
    <location>
        <begin position="57"/>
        <end position="148"/>
    </location>
</feature>
<name>A0AAD0V9K3_PSEAV</name>
<feature type="compositionally biased region" description="Polar residues" evidence="2">
    <location>
        <begin position="51"/>
        <end position="66"/>
    </location>
</feature>
<sequence length="251" mass="25283">MKNILLALVALALAHSAHAGNIIRIAAPIQLAAGQGEIPELPTDPSETPADPSNVSVSNLSANPSSVVADGKSFSVISASVTDENGKPVGAGYKVIWWATMGSLSSTTSLTDASGVATMTLTSVTYPSQLTVTAMAGTVEASINMEFTSDVGSGGALPDNAILMDQTATAWAIPADGVTTTTLTVVLTDAYGTPVAAGLVVPWSTNAGTLSSASTLTDSTGRASVTLTAPTSATAVVVTSNGKWPFRITTW</sequence>
<feature type="region of interest" description="Disordered" evidence="2">
    <location>
        <begin position="37"/>
        <end position="67"/>
    </location>
</feature>
<reference evidence="5 6" key="1">
    <citation type="journal article" date="2011" name="PLoS Pathog.">
        <title>Dynamic evolution of pathogenicity revealed by sequencing and comparative genomics of 19 Pseudomonas syringae isolates.</title>
        <authorList>
            <person name="Baltrus D.A."/>
            <person name="Nishimura M.T."/>
            <person name="Romanchuk A."/>
            <person name="Chang J.H."/>
            <person name="Mukhtar M.S."/>
            <person name="Cherkis K."/>
            <person name="Roach J."/>
            <person name="Grant S.R."/>
            <person name="Jones C.D."/>
            <person name="Dangl J.L."/>
        </authorList>
    </citation>
    <scope>NUCLEOTIDE SEQUENCE [LARGE SCALE GENOMIC DNA]</scope>
    <source>
        <strain evidence="5 6">M301315</strain>
    </source>
</reference>
<protein>
    <submittedName>
        <fullName evidence="5">Ig-like domain-containing protein</fullName>
    </submittedName>
</protein>
<dbReference type="RefSeq" id="WP_005741790.1">
    <property type="nucleotide sequence ID" value="NZ_CP031226.1"/>
</dbReference>
<feature type="signal peptide" evidence="3">
    <location>
        <begin position="1"/>
        <end position="19"/>
    </location>
</feature>
<organism evidence="5 6">
    <name type="scientific">Pseudomonas amygdali pv. lachrymans str. M301315</name>
    <dbReference type="NCBI Taxonomy" id="629260"/>
    <lineage>
        <taxon>Bacteria</taxon>
        <taxon>Pseudomonadati</taxon>
        <taxon>Pseudomonadota</taxon>
        <taxon>Gammaproteobacteria</taxon>
        <taxon>Pseudomonadales</taxon>
        <taxon>Pseudomonadaceae</taxon>
        <taxon>Pseudomonas</taxon>
        <taxon>Pseudomonas amygdali</taxon>
    </lineage>
</organism>
<comment type="similarity">
    <text evidence="1">Belongs to the intimin/invasin family.</text>
</comment>
<dbReference type="PANTHER" id="PTHR39576:SF2">
    <property type="entry name" value="ATTACHING AND EFFACING PROTEIN HOMOLOG-RELATED"/>
    <property type="match status" value="1"/>
</dbReference>
<dbReference type="InterPro" id="IPR008964">
    <property type="entry name" value="Invasin/intimin_cell_adhesion"/>
</dbReference>
<dbReference type="Pfam" id="PF02369">
    <property type="entry name" value="Big_1"/>
    <property type="match status" value="2"/>
</dbReference>
<feature type="chain" id="PRO_5041999249" evidence="3">
    <location>
        <begin position="20"/>
        <end position="251"/>
    </location>
</feature>
<accession>A0AAD0V9K3</accession>
<dbReference type="InterPro" id="IPR003344">
    <property type="entry name" value="Big_1_dom"/>
</dbReference>
<evidence type="ECO:0000256" key="1">
    <source>
        <dbReference type="ARBA" id="ARBA00010116"/>
    </source>
</evidence>
<keyword evidence="5" id="KW-0614">Plasmid</keyword>
<feature type="domain" description="Big-1" evidence="4">
    <location>
        <begin position="163"/>
        <end position="251"/>
    </location>
</feature>
<dbReference type="InterPro" id="IPR013783">
    <property type="entry name" value="Ig-like_fold"/>
</dbReference>
<dbReference type="GO" id="GO:0009279">
    <property type="term" value="C:cell outer membrane"/>
    <property type="evidence" value="ECO:0007669"/>
    <property type="project" value="TreeGrafter"/>
</dbReference>
<evidence type="ECO:0000256" key="2">
    <source>
        <dbReference type="SAM" id="MobiDB-lite"/>
    </source>
</evidence>
<evidence type="ECO:0000313" key="5">
    <source>
        <dbReference type="EMBL" id="AXH59902.1"/>
    </source>
</evidence>
<dbReference type="Proteomes" id="UP000006426">
    <property type="component" value="Plasmid pmppla107"/>
</dbReference>
<proteinExistence type="inferred from homology"/>
<evidence type="ECO:0000313" key="6">
    <source>
        <dbReference type="Proteomes" id="UP000006426"/>
    </source>
</evidence>
<dbReference type="Gene3D" id="2.60.40.10">
    <property type="entry name" value="Immunoglobulins"/>
    <property type="match status" value="2"/>
</dbReference>
<dbReference type="GeneID" id="39474522"/>
<dbReference type="PROSITE" id="PS51127">
    <property type="entry name" value="BIG1"/>
    <property type="match status" value="2"/>
</dbReference>
<dbReference type="PANTHER" id="PTHR39576">
    <property type="entry name" value="ATTACHING AND EFFACING PROTEIN HOMOLOG-RELATED-RELATED"/>
    <property type="match status" value="1"/>
</dbReference>
<evidence type="ECO:0000259" key="4">
    <source>
        <dbReference type="PROSITE" id="PS51127"/>
    </source>
</evidence>
<gene>
    <name evidence="5" type="ORF">PLA107_032265</name>
</gene>
<dbReference type="InterPro" id="IPR051715">
    <property type="entry name" value="Intimin-Invasin_domain"/>
</dbReference>
<dbReference type="AlphaFoldDB" id="A0AAD0V9K3"/>
<dbReference type="SUPFAM" id="SSF49373">
    <property type="entry name" value="Invasin/intimin cell-adhesion fragments"/>
    <property type="match status" value="2"/>
</dbReference>
<dbReference type="EMBL" id="CP031226">
    <property type="protein sequence ID" value="AXH59902.1"/>
    <property type="molecule type" value="Genomic_DNA"/>
</dbReference>
<keyword evidence="3" id="KW-0732">Signal</keyword>
<evidence type="ECO:0000256" key="3">
    <source>
        <dbReference type="SAM" id="SignalP"/>
    </source>
</evidence>
<dbReference type="SMART" id="SM00634">
    <property type="entry name" value="BID_1"/>
    <property type="match status" value="2"/>
</dbReference>
<geneLocation type="plasmid" evidence="6">
    <name>pmppla107</name>
</geneLocation>